<evidence type="ECO:0000256" key="9">
    <source>
        <dbReference type="SAM" id="Phobius"/>
    </source>
</evidence>
<sequence length="196" mass="21007">MQDIISLISSSWHWSVSGALIALTMFLLLYAGREFGVSSNLRTMCAIAGAGKRHDFFRFDWKEQRWNLLFIGGAVIGGFLAFYVFPNPEPVQISSATVTYLNSIGISGPGETAGFTSYLPAELFAADQIFSLRGLVSLVGGGILIGFGTRWAGGCTSGHAISGLSNLQLPSLIAVIGFFIGGLLMSWLFLPFIVSL</sequence>
<keyword evidence="3" id="KW-1003">Cell membrane</keyword>
<evidence type="ECO:0000313" key="10">
    <source>
        <dbReference type="EMBL" id="MBC6992924.1"/>
    </source>
</evidence>
<evidence type="ECO:0000256" key="4">
    <source>
        <dbReference type="ARBA" id="ARBA00022519"/>
    </source>
</evidence>
<gene>
    <name evidence="10" type="ORF">H9S92_01995</name>
</gene>
<evidence type="ECO:0000256" key="5">
    <source>
        <dbReference type="ARBA" id="ARBA00022692"/>
    </source>
</evidence>
<feature type="transmembrane region" description="Helical" evidence="9">
    <location>
        <begin position="12"/>
        <end position="32"/>
    </location>
</feature>
<dbReference type="GO" id="GO:0005886">
    <property type="term" value="C:plasma membrane"/>
    <property type="evidence" value="ECO:0007669"/>
    <property type="project" value="UniProtKB-SubCell"/>
</dbReference>
<accession>A0A923PGM8</accession>
<dbReference type="AlphaFoldDB" id="A0A923PGM8"/>
<keyword evidence="6 9" id="KW-1133">Transmembrane helix</keyword>
<evidence type="ECO:0000313" key="11">
    <source>
        <dbReference type="Proteomes" id="UP000650081"/>
    </source>
</evidence>
<evidence type="ECO:0000256" key="1">
    <source>
        <dbReference type="ARBA" id="ARBA00004429"/>
    </source>
</evidence>
<feature type="transmembrane region" description="Helical" evidence="9">
    <location>
        <begin position="172"/>
        <end position="194"/>
    </location>
</feature>
<protein>
    <submittedName>
        <fullName evidence="10">YeeE/YedE family protein</fullName>
    </submittedName>
</protein>
<dbReference type="PANTHER" id="PTHR30574">
    <property type="entry name" value="INNER MEMBRANE PROTEIN YEDE"/>
    <property type="match status" value="1"/>
</dbReference>
<organism evidence="10 11">
    <name type="scientific">Neolewinella lacunae</name>
    <dbReference type="NCBI Taxonomy" id="1517758"/>
    <lineage>
        <taxon>Bacteria</taxon>
        <taxon>Pseudomonadati</taxon>
        <taxon>Bacteroidota</taxon>
        <taxon>Saprospiria</taxon>
        <taxon>Saprospirales</taxon>
        <taxon>Lewinellaceae</taxon>
        <taxon>Neolewinella</taxon>
    </lineage>
</organism>
<name>A0A923PGM8_9BACT</name>
<reference evidence="10" key="1">
    <citation type="submission" date="2020-08" db="EMBL/GenBank/DDBJ databases">
        <title>Lewinella bacteria from marine environments.</title>
        <authorList>
            <person name="Zhong Y."/>
        </authorList>
    </citation>
    <scope>NUCLEOTIDE SEQUENCE</scope>
    <source>
        <strain evidence="10">KCTC 42187</strain>
    </source>
</reference>
<evidence type="ECO:0000256" key="6">
    <source>
        <dbReference type="ARBA" id="ARBA00022989"/>
    </source>
</evidence>
<comment type="similarity">
    <text evidence="8">Belongs to the TsuA/YedE (TC 9.B.102) family.</text>
</comment>
<evidence type="ECO:0000256" key="8">
    <source>
        <dbReference type="ARBA" id="ARBA00035655"/>
    </source>
</evidence>
<comment type="caution">
    <text evidence="10">The sequence shown here is derived from an EMBL/GenBank/DDBJ whole genome shotgun (WGS) entry which is preliminary data.</text>
</comment>
<keyword evidence="2" id="KW-0813">Transport</keyword>
<dbReference type="RefSeq" id="WP_187465052.1">
    <property type="nucleotide sequence ID" value="NZ_JACSIT010000040.1"/>
</dbReference>
<proteinExistence type="inferred from homology"/>
<evidence type="ECO:0000256" key="7">
    <source>
        <dbReference type="ARBA" id="ARBA00023136"/>
    </source>
</evidence>
<dbReference type="Pfam" id="PF04143">
    <property type="entry name" value="Sulf_transp"/>
    <property type="match status" value="1"/>
</dbReference>
<dbReference type="PANTHER" id="PTHR30574:SF1">
    <property type="entry name" value="SULPHUR TRANSPORT DOMAIN-CONTAINING PROTEIN"/>
    <property type="match status" value="1"/>
</dbReference>
<keyword evidence="4" id="KW-0997">Cell inner membrane</keyword>
<dbReference type="EMBL" id="JACSIT010000040">
    <property type="protein sequence ID" value="MBC6992924.1"/>
    <property type="molecule type" value="Genomic_DNA"/>
</dbReference>
<keyword evidence="11" id="KW-1185">Reference proteome</keyword>
<dbReference type="InterPro" id="IPR007272">
    <property type="entry name" value="Sulf_transp_TsuA/YedE"/>
</dbReference>
<keyword evidence="7 9" id="KW-0472">Membrane</keyword>
<evidence type="ECO:0000256" key="3">
    <source>
        <dbReference type="ARBA" id="ARBA00022475"/>
    </source>
</evidence>
<dbReference type="Proteomes" id="UP000650081">
    <property type="component" value="Unassembled WGS sequence"/>
</dbReference>
<keyword evidence="5 9" id="KW-0812">Transmembrane</keyword>
<evidence type="ECO:0000256" key="2">
    <source>
        <dbReference type="ARBA" id="ARBA00022448"/>
    </source>
</evidence>
<comment type="subcellular location">
    <subcellularLocation>
        <location evidence="1">Cell inner membrane</location>
        <topology evidence="1">Multi-pass membrane protein</topology>
    </subcellularLocation>
</comment>
<feature type="transmembrane region" description="Helical" evidence="9">
    <location>
        <begin position="66"/>
        <end position="85"/>
    </location>
</feature>